<dbReference type="CDD" id="cd16376">
    <property type="entry name" value="Avd_like"/>
    <property type="match status" value="1"/>
</dbReference>
<protein>
    <recommendedName>
        <fullName evidence="1">bAvd-like domain-containing protein</fullName>
    </recommendedName>
</protein>
<sequence>METEKPKYILLEKTKSLYTMLQPHLDQFPKTAKFTLRARIENTLLDVIKALITQNYAHTDDERKKYVLEAIANAHLLRVLLQQAIIFRYIPYTHGQEIFGLTNQITAIATARYKNLAGEKNEIPPEQDICEMQAIPTQTNEIPAAKNEAISK</sequence>
<accession>A0A2M6W1D4</accession>
<dbReference type="AlphaFoldDB" id="A0A2M6W1D4"/>
<proteinExistence type="predicted"/>
<dbReference type="EMBL" id="PFBZ01000092">
    <property type="protein sequence ID" value="PIT86616.1"/>
    <property type="molecule type" value="Genomic_DNA"/>
</dbReference>
<dbReference type="InterPro" id="IPR036583">
    <property type="entry name" value="23S_rRNA_IVS_sf"/>
</dbReference>
<gene>
    <name evidence="2" type="ORF">COU33_02145</name>
</gene>
<evidence type="ECO:0000313" key="2">
    <source>
        <dbReference type="EMBL" id="PIT86616.1"/>
    </source>
</evidence>
<dbReference type="Proteomes" id="UP000229362">
    <property type="component" value="Unassembled WGS sequence"/>
</dbReference>
<name>A0A2M6W1D4_9BACT</name>
<reference evidence="3" key="1">
    <citation type="submission" date="2017-09" db="EMBL/GenBank/DDBJ databases">
        <title>Depth-based differentiation of microbial function through sediment-hosted aquifers and enrichment of novel symbionts in the deep terrestrial subsurface.</title>
        <authorList>
            <person name="Probst A.J."/>
            <person name="Ladd B."/>
            <person name="Jarett J.K."/>
            <person name="Geller-Mcgrath D.E."/>
            <person name="Sieber C.M.K."/>
            <person name="Emerson J.B."/>
            <person name="Anantharaman K."/>
            <person name="Thomas B.C."/>
            <person name="Malmstrom R."/>
            <person name="Stieglmeier M."/>
            <person name="Klingl A."/>
            <person name="Woyke T."/>
            <person name="Ryan C.M."/>
            <person name="Banfield J.F."/>
        </authorList>
    </citation>
    <scope>NUCLEOTIDE SEQUENCE [LARGE SCALE GENOMIC DNA]</scope>
</reference>
<organism evidence="2 3">
    <name type="scientific">Candidatus Magasanikbacteria bacterium CG10_big_fil_rev_8_21_14_0_10_43_6</name>
    <dbReference type="NCBI Taxonomy" id="1974650"/>
    <lineage>
        <taxon>Bacteria</taxon>
        <taxon>Candidatus Magasanikiibacteriota</taxon>
    </lineage>
</organism>
<comment type="caution">
    <text evidence="2">The sequence shown here is derived from an EMBL/GenBank/DDBJ whole genome shotgun (WGS) entry which is preliminary data.</text>
</comment>
<dbReference type="Pfam" id="PF22296">
    <property type="entry name" value="bAvd"/>
    <property type="match status" value="1"/>
</dbReference>
<feature type="domain" description="bAvd-like" evidence="1">
    <location>
        <begin position="9"/>
        <end position="114"/>
    </location>
</feature>
<dbReference type="InterPro" id="IPR055360">
    <property type="entry name" value="bAvd"/>
</dbReference>
<evidence type="ECO:0000259" key="1">
    <source>
        <dbReference type="Pfam" id="PF22296"/>
    </source>
</evidence>
<evidence type="ECO:0000313" key="3">
    <source>
        <dbReference type="Proteomes" id="UP000229362"/>
    </source>
</evidence>
<dbReference type="Gene3D" id="1.20.1440.60">
    <property type="entry name" value="23S rRNA-intervening sequence"/>
    <property type="match status" value="1"/>
</dbReference>